<dbReference type="EMBL" id="CP098827">
    <property type="protein sequence ID" value="XBO69966.1"/>
    <property type="molecule type" value="Genomic_DNA"/>
</dbReference>
<evidence type="ECO:0000256" key="1">
    <source>
        <dbReference type="ARBA" id="ARBA00006153"/>
    </source>
</evidence>
<protein>
    <submittedName>
        <fullName evidence="5">M20 family metallo-hydrolase</fullName>
    </submittedName>
</protein>
<dbReference type="SUPFAM" id="SSF55031">
    <property type="entry name" value="Bacterial exopeptidase dimerisation domain"/>
    <property type="match status" value="1"/>
</dbReference>
<dbReference type="GO" id="GO:0016813">
    <property type="term" value="F:hydrolase activity, acting on carbon-nitrogen (but not peptide) bonds, in linear amidines"/>
    <property type="evidence" value="ECO:0007669"/>
    <property type="project" value="InterPro"/>
</dbReference>
<evidence type="ECO:0000313" key="5">
    <source>
        <dbReference type="EMBL" id="XBO69966.1"/>
    </source>
</evidence>
<feature type="domain" description="Peptidase M20 dimerisation" evidence="4">
    <location>
        <begin position="219"/>
        <end position="319"/>
    </location>
</feature>
<dbReference type="GO" id="GO:0046872">
    <property type="term" value="F:metal ion binding"/>
    <property type="evidence" value="ECO:0007669"/>
    <property type="project" value="UniProtKB-KW"/>
</dbReference>
<sequence>MQQHSTLGREVDIDRFWQDVQTQARIGALPEGGLGRLALDESDIEARLWLMQEAASLGASAFHDPIGNLYLRREGRSPELPPLLIGSHLDSQPRGGIYDGALGVIAGLAVLRTLHEQDITLECPVEVVSWTNEEGARFAPGTPGSAWFAGVRDIAAIMASRDDAGVSFEQALAPCLEAMEARGSTKRETPFSPSAYLELHIEQGPVLDAGQLPACVVVGIQGVNWYRFRLQGRANHAGTTPMDMRRDAVMGAHALIRELENCVNRRGSQVRFTIGKFSVAPDSINTIADEVTFTVDLRHPDGSVLAAIDDDFAALAATHWQGCPATLERLSSIAPVTFDSAILASLEQKLETYATKAPRLVSGAFHDAIHLANLCPAAMLFVACRDGISHHPDEHVEKDDAAVAVRTLTDTVLELAQG</sequence>
<dbReference type="NCBIfam" id="TIGR01879">
    <property type="entry name" value="hydantase"/>
    <property type="match status" value="1"/>
</dbReference>
<evidence type="ECO:0000256" key="2">
    <source>
        <dbReference type="ARBA" id="ARBA00022801"/>
    </source>
</evidence>
<dbReference type="Gene3D" id="3.30.70.360">
    <property type="match status" value="1"/>
</dbReference>
<dbReference type="Pfam" id="PF01546">
    <property type="entry name" value="Peptidase_M20"/>
    <property type="match status" value="1"/>
</dbReference>
<dbReference type="InterPro" id="IPR002933">
    <property type="entry name" value="Peptidase_M20"/>
</dbReference>
<feature type="binding site" evidence="3">
    <location>
        <position position="99"/>
    </location>
    <ligand>
        <name>Zn(2+)</name>
        <dbReference type="ChEBI" id="CHEBI:29105"/>
        <label>2</label>
    </ligand>
</feature>
<gene>
    <name evidence="5" type="ORF">NFG58_15240</name>
</gene>
<dbReference type="Pfam" id="PF07687">
    <property type="entry name" value="M20_dimer"/>
    <property type="match status" value="1"/>
</dbReference>
<feature type="binding site" evidence="3">
    <location>
        <position position="99"/>
    </location>
    <ligand>
        <name>Zn(2+)</name>
        <dbReference type="ChEBI" id="CHEBI:29105"/>
        <label>1</label>
    </ligand>
</feature>
<comment type="similarity">
    <text evidence="1">Belongs to the peptidase M20 family.</text>
</comment>
<evidence type="ECO:0000256" key="3">
    <source>
        <dbReference type="PIRSR" id="PIRSR001235-1"/>
    </source>
</evidence>
<feature type="binding site" evidence="3">
    <location>
        <position position="390"/>
    </location>
    <ligand>
        <name>Zn(2+)</name>
        <dbReference type="ChEBI" id="CHEBI:29105"/>
        <label>2</label>
    </ligand>
</feature>
<name>A0AAU7KE96_9GAMM</name>
<dbReference type="InterPro" id="IPR010158">
    <property type="entry name" value="Amidase_Cbmase"/>
</dbReference>
<dbReference type="PANTHER" id="PTHR32494:SF5">
    <property type="entry name" value="ALLANTOATE AMIDOHYDROLASE"/>
    <property type="match status" value="1"/>
</dbReference>
<dbReference type="PANTHER" id="PTHR32494">
    <property type="entry name" value="ALLANTOATE DEIMINASE-RELATED"/>
    <property type="match status" value="1"/>
</dbReference>
<dbReference type="Gene3D" id="3.40.630.10">
    <property type="entry name" value="Zn peptidases"/>
    <property type="match status" value="1"/>
</dbReference>
<dbReference type="PIRSF" id="PIRSF001235">
    <property type="entry name" value="Amidase_carbamoylase"/>
    <property type="match status" value="1"/>
</dbReference>
<reference evidence="5" key="1">
    <citation type="submission" date="2022-06" db="EMBL/GenBank/DDBJ databases">
        <title>A novel DMS-producing enzyme.</title>
        <authorList>
            <person name="Zhang Y."/>
        </authorList>
    </citation>
    <scope>NUCLEOTIDE SEQUENCE</scope>
    <source>
        <strain evidence="5">RT37</strain>
    </source>
</reference>
<evidence type="ECO:0000259" key="4">
    <source>
        <dbReference type="Pfam" id="PF07687"/>
    </source>
</evidence>
<feature type="binding site" evidence="3">
    <location>
        <position position="134"/>
    </location>
    <ligand>
        <name>Zn(2+)</name>
        <dbReference type="ChEBI" id="CHEBI:29105"/>
        <label>2</label>
    </ligand>
</feature>
<dbReference type="CDD" id="cd03884">
    <property type="entry name" value="M20_bAS"/>
    <property type="match status" value="1"/>
</dbReference>
<keyword evidence="3" id="KW-0479">Metal-binding</keyword>
<keyword evidence="2" id="KW-0378">Hydrolase</keyword>
<organism evidence="5">
    <name type="scientific">Halomonas sp. RT37</name>
    <dbReference type="NCBI Taxonomy" id="2950872"/>
    <lineage>
        <taxon>Bacteria</taxon>
        <taxon>Pseudomonadati</taxon>
        <taxon>Pseudomonadota</taxon>
        <taxon>Gammaproteobacteria</taxon>
        <taxon>Oceanospirillales</taxon>
        <taxon>Halomonadaceae</taxon>
        <taxon>Halomonas</taxon>
    </lineage>
</organism>
<accession>A0AAU7KE96</accession>
<dbReference type="AlphaFoldDB" id="A0AAU7KE96"/>
<dbReference type="InterPro" id="IPR011650">
    <property type="entry name" value="Peptidase_M20_dimer"/>
</dbReference>
<dbReference type="RefSeq" id="WP_348826878.1">
    <property type="nucleotide sequence ID" value="NZ_CP098827.1"/>
</dbReference>
<feature type="binding site" evidence="3">
    <location>
        <position position="88"/>
    </location>
    <ligand>
        <name>Zn(2+)</name>
        <dbReference type="ChEBI" id="CHEBI:29105"/>
        <label>1</label>
    </ligand>
</feature>
<dbReference type="InterPro" id="IPR036264">
    <property type="entry name" value="Bact_exopeptidase_dim_dom"/>
</dbReference>
<proteinExistence type="inferred from homology"/>
<comment type="cofactor">
    <cofactor evidence="3">
        <name>Zn(2+)</name>
        <dbReference type="ChEBI" id="CHEBI:29105"/>
    </cofactor>
    <text evidence="3">Binds 2 Zn(2+) ions per subunit.</text>
</comment>
<feature type="binding site" evidence="3">
    <location>
        <position position="200"/>
    </location>
    <ligand>
        <name>Zn(2+)</name>
        <dbReference type="ChEBI" id="CHEBI:29105"/>
        <label>1</label>
    </ligand>
</feature>
<keyword evidence="3" id="KW-0862">Zinc</keyword>
<dbReference type="SUPFAM" id="SSF53187">
    <property type="entry name" value="Zn-dependent exopeptidases"/>
    <property type="match status" value="1"/>
</dbReference>